<sequence>MRGLTDHQRDVVESLHEGTNRPPERRCGMLEWKELHQGVLNILLNCAESPLTAQYLHSSGGLGKLLHYMETMPEPDLVEGALGVVARLANTELGRDMLHKNNMEKELCQLLREDNSQVTGAACLGIALMTHNRHALAVIVKENPVKDLLLCLKNESRPWKSRQSAAHALCELLRGDKKMSITLLENKQVWGYLSGKQTTGVGIFYWKTNNRCGDILLENKQQVWGYLTGKQTTGVGISYWKTNNRCGDILLENKQQVWGYLTGKQTTGVGISYWKTNNRCGDILLENKQQVWGYLTGKQTTGVGISYWKTNNRCGDILLENKQQVWGYLTGKQTTGVGISYWKTNNRCGDILLENKQQVWGYLTGKQTTGVGISYWKTNNRCGDILLENKQQVWGYLTGKQTTGVGISYWKTNNRCGDILLENKQQVWGYLTGKQTTGLSVTPVGTDSYSSPTASLMLNDSSLLTSDSQQLGIYLNVDCQK</sequence>
<accession>A0A7R9I535</accession>
<dbReference type="EMBL" id="OD568344">
    <property type="protein sequence ID" value="CAD7446855.1"/>
    <property type="molecule type" value="Genomic_DNA"/>
</dbReference>
<dbReference type="AlphaFoldDB" id="A0A7R9I535"/>
<evidence type="ECO:0000313" key="2">
    <source>
        <dbReference type="EMBL" id="CAD7446855.1"/>
    </source>
</evidence>
<reference evidence="2" key="1">
    <citation type="submission" date="2020-11" db="EMBL/GenBank/DDBJ databases">
        <authorList>
            <person name="Tran Van P."/>
        </authorList>
    </citation>
    <scope>NUCLEOTIDE SEQUENCE</scope>
</reference>
<dbReference type="Gene3D" id="1.25.10.10">
    <property type="entry name" value="Leucine-rich Repeat Variant"/>
    <property type="match status" value="1"/>
</dbReference>
<dbReference type="InterPro" id="IPR016024">
    <property type="entry name" value="ARM-type_fold"/>
</dbReference>
<proteinExistence type="predicted"/>
<dbReference type="InterPro" id="IPR011989">
    <property type="entry name" value="ARM-like"/>
</dbReference>
<gene>
    <name evidence="2" type="ORF">TBIB3V08_LOCUS9175</name>
</gene>
<feature type="region of interest" description="Disordered" evidence="1">
    <location>
        <begin position="1"/>
        <end position="24"/>
    </location>
</feature>
<dbReference type="SUPFAM" id="SSF48371">
    <property type="entry name" value="ARM repeat"/>
    <property type="match status" value="1"/>
</dbReference>
<protein>
    <submittedName>
        <fullName evidence="2">Uncharacterized protein</fullName>
    </submittedName>
</protein>
<evidence type="ECO:0000256" key="1">
    <source>
        <dbReference type="SAM" id="MobiDB-lite"/>
    </source>
</evidence>
<organism evidence="2">
    <name type="scientific">Timema bartmani</name>
    <dbReference type="NCBI Taxonomy" id="61472"/>
    <lineage>
        <taxon>Eukaryota</taxon>
        <taxon>Metazoa</taxon>
        <taxon>Ecdysozoa</taxon>
        <taxon>Arthropoda</taxon>
        <taxon>Hexapoda</taxon>
        <taxon>Insecta</taxon>
        <taxon>Pterygota</taxon>
        <taxon>Neoptera</taxon>
        <taxon>Polyneoptera</taxon>
        <taxon>Phasmatodea</taxon>
        <taxon>Timematodea</taxon>
        <taxon>Timematoidea</taxon>
        <taxon>Timematidae</taxon>
        <taxon>Timema</taxon>
    </lineage>
</organism>
<name>A0A7R9I535_9NEOP</name>